<sequence length="128" mass="14645">CPHCSIQGHPIGTQIYYPYSPTPSAPKTDEHYMKLSAQHLPRAASIGIKGPTPLTKIMIFPSQIAIDFMHLTCSGHFKTLINYWNNLLLPQVFAEGSNYLLTVTLPHSFNYQFMPLVQYSQWKTKMFR</sequence>
<keyword evidence="3" id="KW-1185">Reference proteome</keyword>
<name>A0A816FK91_9BILA</name>
<reference evidence="1" key="1">
    <citation type="submission" date="2021-02" db="EMBL/GenBank/DDBJ databases">
        <authorList>
            <person name="Nowell W R."/>
        </authorList>
    </citation>
    <scope>NUCLEOTIDE SEQUENCE</scope>
</reference>
<dbReference type="OrthoDB" id="10036512at2759"/>
<dbReference type="AlphaFoldDB" id="A0A816FK91"/>
<evidence type="ECO:0000313" key="3">
    <source>
        <dbReference type="Proteomes" id="UP000663829"/>
    </source>
</evidence>
<feature type="non-terminal residue" evidence="1">
    <location>
        <position position="1"/>
    </location>
</feature>
<dbReference type="Proteomes" id="UP000663829">
    <property type="component" value="Unassembled WGS sequence"/>
</dbReference>
<gene>
    <name evidence="1" type="ORF">GPM918_LOCUS46033</name>
    <name evidence="2" type="ORF">SRO942_LOCUS49302</name>
</gene>
<evidence type="ECO:0000313" key="1">
    <source>
        <dbReference type="EMBL" id="CAF1662633.1"/>
    </source>
</evidence>
<protein>
    <submittedName>
        <fullName evidence="1">Uncharacterized protein</fullName>
    </submittedName>
</protein>
<dbReference type="EMBL" id="CAJNOQ010056645">
    <property type="protein sequence ID" value="CAF1662633.1"/>
    <property type="molecule type" value="Genomic_DNA"/>
</dbReference>
<comment type="caution">
    <text evidence="1">The sequence shown here is derived from an EMBL/GenBank/DDBJ whole genome shotgun (WGS) entry which is preliminary data.</text>
</comment>
<dbReference type="Proteomes" id="UP000681722">
    <property type="component" value="Unassembled WGS sequence"/>
</dbReference>
<accession>A0A816FK91</accession>
<dbReference type="EMBL" id="CAJOBC010131387">
    <property type="protein sequence ID" value="CAF4614020.1"/>
    <property type="molecule type" value="Genomic_DNA"/>
</dbReference>
<organism evidence="1 3">
    <name type="scientific">Didymodactylos carnosus</name>
    <dbReference type="NCBI Taxonomy" id="1234261"/>
    <lineage>
        <taxon>Eukaryota</taxon>
        <taxon>Metazoa</taxon>
        <taxon>Spiralia</taxon>
        <taxon>Gnathifera</taxon>
        <taxon>Rotifera</taxon>
        <taxon>Eurotatoria</taxon>
        <taxon>Bdelloidea</taxon>
        <taxon>Philodinida</taxon>
        <taxon>Philodinidae</taxon>
        <taxon>Didymodactylos</taxon>
    </lineage>
</organism>
<evidence type="ECO:0000313" key="2">
    <source>
        <dbReference type="EMBL" id="CAF4614020.1"/>
    </source>
</evidence>
<proteinExistence type="predicted"/>